<evidence type="ECO:0000313" key="3">
    <source>
        <dbReference type="Proteomes" id="UP000051096"/>
    </source>
</evidence>
<comment type="caution">
    <text evidence="2">The sequence shown here is derived from an EMBL/GenBank/DDBJ whole genome shotgun (WGS) entry which is preliminary data.</text>
</comment>
<protein>
    <recommendedName>
        <fullName evidence="4">Outer membrane protein beta-barrel domain-containing protein</fullName>
    </recommendedName>
</protein>
<gene>
    <name evidence="2" type="ORF">AMJ87_06510</name>
</gene>
<reference evidence="2 3" key="1">
    <citation type="journal article" date="2015" name="Microbiome">
        <title>Genomic resolution of linkages in carbon, nitrogen, and sulfur cycling among widespread estuary sediment bacteria.</title>
        <authorList>
            <person name="Baker B.J."/>
            <person name="Lazar C.S."/>
            <person name="Teske A.P."/>
            <person name="Dick G.J."/>
        </authorList>
    </citation>
    <scope>NUCLEOTIDE SEQUENCE [LARGE SCALE GENOMIC DNA]</scope>
    <source>
        <strain evidence="2">SM23_60</strain>
    </source>
</reference>
<feature type="signal peptide" evidence="1">
    <location>
        <begin position="1"/>
        <end position="19"/>
    </location>
</feature>
<dbReference type="AlphaFoldDB" id="A0A0S8GGM6"/>
<dbReference type="Pfam" id="PF20230">
    <property type="entry name" value="DUF6588"/>
    <property type="match status" value="1"/>
</dbReference>
<evidence type="ECO:0000256" key="1">
    <source>
        <dbReference type="SAM" id="SignalP"/>
    </source>
</evidence>
<accession>A0A0S8GGM6</accession>
<dbReference type="EMBL" id="LJUO01000052">
    <property type="protein sequence ID" value="KPK71825.1"/>
    <property type="molecule type" value="Genomic_DNA"/>
</dbReference>
<proteinExistence type="predicted"/>
<organism evidence="2 3">
    <name type="scientific">candidate division WOR_3 bacterium SM23_60</name>
    <dbReference type="NCBI Taxonomy" id="1703780"/>
    <lineage>
        <taxon>Bacteria</taxon>
        <taxon>Bacteria division WOR-3</taxon>
    </lineage>
</organism>
<name>A0A0S8GGM6_UNCW3</name>
<sequence length="323" mass="34880">MAVKKILLLLLIVCTVVSAQDEALAERIKRLGEGLVRGYTQPLVTAFGSGISSGLFHSAYSHDVLGLDIGVRGIFVSIPSSAKYFDGTALICSLGVDGLGCDSLELQNLSTVFGPADSTRVLTSENKVAVPPVIPGGFNMSHVPLVVPQLNIGLVSGLEIGVRYLPFRFQGSSVRLVGVSVKQELTKLPPLSITPIPLAIAIGGAYQAFYINDSLGEQVVNSRTWSVQLLMSTRIAVIEPFVGVGIEGTKVHFPYEFKYDIPDIDNPGGLTTVTEEIDIEMNGENEYRAMFGFSLRLGFVLLHYDYNIMPYATHNAMVALSIR</sequence>
<evidence type="ECO:0008006" key="4">
    <source>
        <dbReference type="Google" id="ProtNLM"/>
    </source>
</evidence>
<dbReference type="InterPro" id="IPR046495">
    <property type="entry name" value="DUF6588"/>
</dbReference>
<evidence type="ECO:0000313" key="2">
    <source>
        <dbReference type="EMBL" id="KPK71825.1"/>
    </source>
</evidence>
<keyword evidence="1" id="KW-0732">Signal</keyword>
<dbReference type="Proteomes" id="UP000051096">
    <property type="component" value="Unassembled WGS sequence"/>
</dbReference>
<feature type="chain" id="PRO_5006646903" description="Outer membrane protein beta-barrel domain-containing protein" evidence="1">
    <location>
        <begin position="20"/>
        <end position="323"/>
    </location>
</feature>